<organism evidence="8 9">
    <name type="scientific">Chryseobacterium tructae</name>
    <dbReference type="NCBI Taxonomy" id="1037380"/>
    <lineage>
        <taxon>Bacteria</taxon>
        <taxon>Pseudomonadati</taxon>
        <taxon>Bacteroidota</taxon>
        <taxon>Flavobacteriia</taxon>
        <taxon>Flavobacteriales</taxon>
        <taxon>Weeksellaceae</taxon>
        <taxon>Chryseobacterium group</taxon>
        <taxon>Chryseobacterium</taxon>
    </lineage>
</organism>
<dbReference type="Pfam" id="PF07980">
    <property type="entry name" value="SusD_RagB"/>
    <property type="match status" value="1"/>
</dbReference>
<dbReference type="InterPro" id="IPR033985">
    <property type="entry name" value="SusD-like_N"/>
</dbReference>
<keyword evidence="9" id="KW-1185">Reference proteome</keyword>
<comment type="subcellular location">
    <subcellularLocation>
        <location evidence="1">Cell outer membrane</location>
    </subcellularLocation>
</comment>
<accession>A0ABV7Y003</accession>
<protein>
    <submittedName>
        <fullName evidence="8">RagB/SusD family nutrient uptake outer membrane protein</fullName>
    </submittedName>
</protein>
<gene>
    <name evidence="8" type="ORF">ACFONJ_21480</name>
</gene>
<evidence type="ECO:0000313" key="9">
    <source>
        <dbReference type="Proteomes" id="UP001595735"/>
    </source>
</evidence>
<evidence type="ECO:0000256" key="2">
    <source>
        <dbReference type="ARBA" id="ARBA00006275"/>
    </source>
</evidence>
<evidence type="ECO:0000256" key="5">
    <source>
        <dbReference type="ARBA" id="ARBA00023237"/>
    </source>
</evidence>
<dbReference type="Gene3D" id="1.25.40.390">
    <property type="match status" value="1"/>
</dbReference>
<proteinExistence type="inferred from homology"/>
<evidence type="ECO:0000256" key="4">
    <source>
        <dbReference type="ARBA" id="ARBA00023136"/>
    </source>
</evidence>
<dbReference type="Proteomes" id="UP001595735">
    <property type="component" value="Unassembled WGS sequence"/>
</dbReference>
<feature type="domain" description="SusD-like N-terminal" evidence="7">
    <location>
        <begin position="93"/>
        <end position="220"/>
    </location>
</feature>
<keyword evidence="4" id="KW-0472">Membrane</keyword>
<dbReference type="EMBL" id="JBHRYO010000002">
    <property type="protein sequence ID" value="MFC3758561.1"/>
    <property type="molecule type" value="Genomic_DNA"/>
</dbReference>
<comment type="caution">
    <text evidence="8">The sequence shown here is derived from an EMBL/GenBank/DDBJ whole genome shotgun (WGS) entry which is preliminary data.</text>
</comment>
<keyword evidence="3" id="KW-0732">Signal</keyword>
<dbReference type="RefSeq" id="WP_290300515.1">
    <property type="nucleotide sequence ID" value="NZ_JAUFQR010000001.1"/>
</dbReference>
<evidence type="ECO:0000256" key="3">
    <source>
        <dbReference type="ARBA" id="ARBA00022729"/>
    </source>
</evidence>
<dbReference type="CDD" id="cd08977">
    <property type="entry name" value="SusD"/>
    <property type="match status" value="1"/>
</dbReference>
<evidence type="ECO:0000313" key="8">
    <source>
        <dbReference type="EMBL" id="MFC3758561.1"/>
    </source>
</evidence>
<feature type="domain" description="RagB/SusD" evidence="6">
    <location>
        <begin position="311"/>
        <end position="454"/>
    </location>
</feature>
<evidence type="ECO:0000259" key="7">
    <source>
        <dbReference type="Pfam" id="PF14322"/>
    </source>
</evidence>
<dbReference type="Pfam" id="PF14322">
    <property type="entry name" value="SusD-like_3"/>
    <property type="match status" value="1"/>
</dbReference>
<sequence>MKTNKFITSIIIVTLWSCEKSIDVDFPNTQIDVTQVFETVSTADGALSNLYAEMYSFSVLNGGTAGSGALLGSYTDDLNCYMAASLGGAPDIFNNQQLSSNSVIKNSWANSYKQIYLANSIIIGVDASSGIATKDKNRIKGEALFLRSLIYFYLTQIFGDVPYTTTTDFTINQKIGKMNDEEVLTTIHNDLMLSIDLLEDNYRNTDRIYPNKKAAEMMLAIVCMQENKWSQAENLLEDIKSNSLYAWEPDVSKTFKKSGKHILWQFKPLQADLPTNEASIYYFTTAAPTGYALSNDLVNSFETTDLRLQKWITKITVNQNVFYRCNKYVNAVNNPDEYSIVFRMEEVNLLLAEALVRQNRKEEALPLLNAVRQKAGNSNLGLLSNEQFLEELLNENRREFFAEKGNRFLTLKRFGRLDQLNAVKTNWQNFHKVWPIPLNDLLLNPNLNPQNPGY</sequence>
<dbReference type="SUPFAM" id="SSF48452">
    <property type="entry name" value="TPR-like"/>
    <property type="match status" value="1"/>
</dbReference>
<keyword evidence="5" id="KW-0998">Cell outer membrane</keyword>
<dbReference type="InterPro" id="IPR012944">
    <property type="entry name" value="SusD_RagB_dom"/>
</dbReference>
<reference evidence="9" key="1">
    <citation type="journal article" date="2019" name="Int. J. Syst. Evol. Microbiol.">
        <title>The Global Catalogue of Microorganisms (GCM) 10K type strain sequencing project: providing services to taxonomists for standard genome sequencing and annotation.</title>
        <authorList>
            <consortium name="The Broad Institute Genomics Platform"/>
            <consortium name="The Broad Institute Genome Sequencing Center for Infectious Disease"/>
            <person name="Wu L."/>
            <person name="Ma J."/>
        </authorList>
    </citation>
    <scope>NUCLEOTIDE SEQUENCE [LARGE SCALE GENOMIC DNA]</scope>
    <source>
        <strain evidence="9">CECT 7798</strain>
    </source>
</reference>
<name>A0ABV7Y003_9FLAO</name>
<evidence type="ECO:0000256" key="1">
    <source>
        <dbReference type="ARBA" id="ARBA00004442"/>
    </source>
</evidence>
<comment type="similarity">
    <text evidence="2">Belongs to the SusD family.</text>
</comment>
<evidence type="ECO:0000259" key="6">
    <source>
        <dbReference type="Pfam" id="PF07980"/>
    </source>
</evidence>
<dbReference type="InterPro" id="IPR011990">
    <property type="entry name" value="TPR-like_helical_dom_sf"/>
</dbReference>